<organism evidence="1">
    <name type="scientific">Streptomyces sp. R33</name>
    <dbReference type="NCBI Taxonomy" id="3238629"/>
    <lineage>
        <taxon>Bacteria</taxon>
        <taxon>Bacillati</taxon>
        <taxon>Actinomycetota</taxon>
        <taxon>Actinomycetes</taxon>
        <taxon>Kitasatosporales</taxon>
        <taxon>Streptomycetaceae</taxon>
        <taxon>Streptomyces</taxon>
    </lineage>
</organism>
<reference evidence="1" key="1">
    <citation type="submission" date="2024-08" db="EMBL/GenBank/DDBJ databases">
        <authorList>
            <person name="Yu S.T."/>
        </authorList>
    </citation>
    <scope>NUCLEOTIDE SEQUENCE</scope>
    <source>
        <strain evidence="1">R33</strain>
    </source>
</reference>
<dbReference type="EMBL" id="CP165727">
    <property type="protein sequence ID" value="XDV66315.1"/>
    <property type="molecule type" value="Genomic_DNA"/>
</dbReference>
<proteinExistence type="predicted"/>
<dbReference type="AlphaFoldDB" id="A0AB39Y846"/>
<dbReference type="RefSeq" id="WP_369778840.1">
    <property type="nucleotide sequence ID" value="NZ_CP165727.1"/>
</dbReference>
<evidence type="ECO:0000313" key="1">
    <source>
        <dbReference type="EMBL" id="XDV66315.1"/>
    </source>
</evidence>
<accession>A0AB39Y846</accession>
<protein>
    <submittedName>
        <fullName evidence="1">Uncharacterized protein</fullName>
    </submittedName>
</protein>
<name>A0AB39Y846_9ACTN</name>
<gene>
    <name evidence="1" type="ORF">AB5J51_27020</name>
</gene>
<sequence length="121" mass="12029">MARTAVAYSTLVSNSNLSDPAGTAVSSGAGNGGQVSAARPELTLLRLSNASGGSGTATVLAGTQPLAIASGQGNLAVTVANSGTQWIGPFESGRFLQSDGSLIVETSVAMTMTAFRVPRNT</sequence>